<organism evidence="3 4">
    <name type="scientific">Xylaria hypoxylon</name>
    <dbReference type="NCBI Taxonomy" id="37992"/>
    <lineage>
        <taxon>Eukaryota</taxon>
        <taxon>Fungi</taxon>
        <taxon>Dikarya</taxon>
        <taxon>Ascomycota</taxon>
        <taxon>Pezizomycotina</taxon>
        <taxon>Sordariomycetes</taxon>
        <taxon>Xylariomycetidae</taxon>
        <taxon>Xylariales</taxon>
        <taxon>Xylariaceae</taxon>
        <taxon>Xylaria</taxon>
    </lineage>
</organism>
<dbReference type="Pfam" id="PF22942">
    <property type="entry name" value="DUF7025"/>
    <property type="match status" value="1"/>
</dbReference>
<dbReference type="Gene3D" id="3.40.50.300">
    <property type="entry name" value="P-loop containing nucleotide triphosphate hydrolases"/>
    <property type="match status" value="1"/>
</dbReference>
<feature type="compositionally biased region" description="Basic and acidic residues" evidence="1">
    <location>
        <begin position="155"/>
        <end position="168"/>
    </location>
</feature>
<gene>
    <name evidence="3" type="ORF">E0Z10_g1564</name>
</gene>
<feature type="compositionally biased region" description="Polar residues" evidence="1">
    <location>
        <begin position="192"/>
        <end position="207"/>
    </location>
</feature>
<proteinExistence type="predicted"/>
<protein>
    <recommendedName>
        <fullName evidence="2">AAA+ ATPase domain-containing protein</fullName>
    </recommendedName>
</protein>
<dbReference type="InterPro" id="IPR003593">
    <property type="entry name" value="AAA+_ATPase"/>
</dbReference>
<feature type="compositionally biased region" description="Polar residues" evidence="1">
    <location>
        <begin position="133"/>
        <end position="154"/>
    </location>
</feature>
<dbReference type="PANTHER" id="PTHR46411">
    <property type="entry name" value="FAMILY ATPASE, PUTATIVE-RELATED"/>
    <property type="match status" value="1"/>
</dbReference>
<dbReference type="InterPro" id="IPR003959">
    <property type="entry name" value="ATPase_AAA_core"/>
</dbReference>
<dbReference type="InterPro" id="IPR054289">
    <property type="entry name" value="DUF7025"/>
</dbReference>
<dbReference type="PANTHER" id="PTHR46411:SF2">
    <property type="entry name" value="AAA+ ATPASE DOMAIN-CONTAINING PROTEIN"/>
    <property type="match status" value="1"/>
</dbReference>
<evidence type="ECO:0000259" key="2">
    <source>
        <dbReference type="SMART" id="SM00382"/>
    </source>
</evidence>
<feature type="domain" description="AAA+ ATPase" evidence="2">
    <location>
        <begin position="674"/>
        <end position="801"/>
    </location>
</feature>
<dbReference type="SMART" id="SM00382">
    <property type="entry name" value="AAA"/>
    <property type="match status" value="1"/>
</dbReference>
<dbReference type="GO" id="GO:0005524">
    <property type="term" value="F:ATP binding"/>
    <property type="evidence" value="ECO:0007669"/>
    <property type="project" value="InterPro"/>
</dbReference>
<feature type="compositionally biased region" description="Acidic residues" evidence="1">
    <location>
        <begin position="40"/>
        <end position="68"/>
    </location>
</feature>
<dbReference type="GO" id="GO:0016887">
    <property type="term" value="F:ATP hydrolysis activity"/>
    <property type="evidence" value="ECO:0007669"/>
    <property type="project" value="InterPro"/>
</dbReference>
<name>A0A4Z0Z8I4_9PEZI</name>
<dbReference type="SUPFAM" id="SSF52540">
    <property type="entry name" value="P-loop containing nucleoside triphosphate hydrolases"/>
    <property type="match status" value="1"/>
</dbReference>
<comment type="caution">
    <text evidence="3">The sequence shown here is derived from an EMBL/GenBank/DDBJ whole genome shotgun (WGS) entry which is preliminary data.</text>
</comment>
<accession>A0A4Z0Z8I4</accession>
<dbReference type="OrthoDB" id="10042665at2759"/>
<reference evidence="3 4" key="1">
    <citation type="submission" date="2019-03" db="EMBL/GenBank/DDBJ databases">
        <title>Draft genome sequence of Xylaria hypoxylon DSM 108379, a ubiquitous saprotrophic-parasitic fungi on hardwood.</title>
        <authorList>
            <person name="Buettner E."/>
            <person name="Leonhardt S."/>
            <person name="Gebauer A.M."/>
            <person name="Liers C."/>
            <person name="Hofrichter M."/>
            <person name="Kellner H."/>
        </authorList>
    </citation>
    <scope>NUCLEOTIDE SEQUENCE [LARGE SCALE GENOMIC DNA]</scope>
    <source>
        <strain evidence="3 4">DSM 108379</strain>
    </source>
</reference>
<dbReference type="Proteomes" id="UP000297716">
    <property type="component" value="Unassembled WGS sequence"/>
</dbReference>
<dbReference type="AlphaFoldDB" id="A0A4Z0Z8I4"/>
<evidence type="ECO:0000313" key="3">
    <source>
        <dbReference type="EMBL" id="TGJ87253.1"/>
    </source>
</evidence>
<keyword evidence="4" id="KW-1185">Reference proteome</keyword>
<dbReference type="Pfam" id="PF00004">
    <property type="entry name" value="AAA"/>
    <property type="match status" value="1"/>
</dbReference>
<evidence type="ECO:0000256" key="1">
    <source>
        <dbReference type="SAM" id="MobiDB-lite"/>
    </source>
</evidence>
<feature type="region of interest" description="Disordered" evidence="1">
    <location>
        <begin position="1"/>
        <end position="224"/>
    </location>
</feature>
<dbReference type="EMBL" id="SKBN01000016">
    <property type="protein sequence ID" value="TGJ87253.1"/>
    <property type="molecule type" value="Genomic_DNA"/>
</dbReference>
<sequence length="914" mass="103820">MVPNTPPRRVYPRRRRGLRPDTEPSISRALSPYSWKAYENDEDDANLSEDEPRDSDQDREPEEYSDSNDSDRPEGPDKSENQSGSNIEEESNEKDWREAEEFELSFLSHSGIQPFVDEPESSSNHWNQRDSKANQATSLSSARQKNSTYLQTTISDDRSRGSEYDVSKRRLVALHRSVADKKTQPQEIGAESHSNANPKEASLNDTPTPLKDTPAPETTDSTTGAATDAIEADAMDYEPLNKPSVYEDSSLSNALRIVRRALDIQDQSLLTIETLREFASKTKVVEPRVQLIHRVSRNGGKNMYLDPPQWLAGATYSREALVGNLPIHNVSSYLSNHSEIVCVVYRDYDGSHRGVKDSDDGSLDADSPPEHSSEVIELISEGITTAVEAFCDYFEFHVGNATSTKVAVLSSPYLPIFHVRGDALNSFLETLNGTQRQKFQLLVDYILTEHEAEYELVDDMTSKGKITYKYIKYLFKPGDVVVQGSHQGSRGYLCTAWLEGGNLGVPESDLQIYLLRVWCWKFDGVFSQEKSTLTVSIDIKGPPDKVIDDMDIRPLAYVNNLTQERLRRRGAWFWKCRVRHMVSYHEENERGFQDSGHGRYMIDMKMYRELHKPKEGSIRESKGDLEPEALKQNDPPDDEFIYLTPLTIKGYNLKRKNNQIEAENSTDLITGKGNGLIMLLHGGPGTGKTLTAESVAETAERPLYPVTCGDIGTEPEEVENYLESVLHVGKTWGCVVLLDEADVFLEQRSLEDLRRNALVSVFLRVLEYYDGILVLTSNRVGTFDEAFKSRIQLALHYKNLTEHQRTKIWGNFISRLEEINESGIDFDELKDNIEELSKYKLNGREIRNVITTARQYARWERQQPSRQHIQLDYKMMKEVVETAGEFDRYIQKLNHGYTSDQLAEGDGLRLGDDG</sequence>
<dbReference type="InterPro" id="IPR056599">
    <property type="entry name" value="AAA_lid_fung"/>
</dbReference>
<evidence type="ECO:0000313" key="4">
    <source>
        <dbReference type="Proteomes" id="UP000297716"/>
    </source>
</evidence>
<feature type="compositionally biased region" description="Basic and acidic residues" evidence="1">
    <location>
        <begin position="69"/>
        <end position="80"/>
    </location>
</feature>
<dbReference type="InterPro" id="IPR027417">
    <property type="entry name" value="P-loop_NTPase"/>
</dbReference>
<dbReference type="Pfam" id="PF23232">
    <property type="entry name" value="AAA_lid_13"/>
    <property type="match status" value="1"/>
</dbReference>